<dbReference type="PANTHER" id="PTHR30024">
    <property type="entry name" value="ALIPHATIC SULFONATES-BINDING PROTEIN-RELATED"/>
    <property type="match status" value="1"/>
</dbReference>
<evidence type="ECO:0000256" key="1">
    <source>
        <dbReference type="SAM" id="SignalP"/>
    </source>
</evidence>
<feature type="chain" id="PRO_5016796264" evidence="1">
    <location>
        <begin position="26"/>
        <end position="327"/>
    </location>
</feature>
<dbReference type="Gene3D" id="3.40.190.10">
    <property type="entry name" value="Periplasmic binding protein-like II"/>
    <property type="match status" value="2"/>
</dbReference>
<dbReference type="OrthoDB" id="286202at2"/>
<dbReference type="EMBL" id="UGRS01000002">
    <property type="protein sequence ID" value="SUA44497.1"/>
    <property type="molecule type" value="Genomic_DNA"/>
</dbReference>
<dbReference type="InterPro" id="IPR027024">
    <property type="entry name" value="UCP027386_ABC_sbc_TM0202"/>
</dbReference>
<protein>
    <submittedName>
        <fullName evidence="2">ABC transporter, substrate-binding protein, aliphatic sulfonates family</fullName>
    </submittedName>
</protein>
<dbReference type="RefSeq" id="WP_115134535.1">
    <property type="nucleotide sequence ID" value="NZ_UGRS01000002.1"/>
</dbReference>
<evidence type="ECO:0000313" key="3">
    <source>
        <dbReference type="Proteomes" id="UP000254055"/>
    </source>
</evidence>
<proteinExistence type="predicted"/>
<dbReference type="SUPFAM" id="SSF53850">
    <property type="entry name" value="Periplasmic binding protein-like II"/>
    <property type="match status" value="1"/>
</dbReference>
<accession>A0A378WUR7</accession>
<organism evidence="2 3">
    <name type="scientific">Neisseria zoodegmatis</name>
    <dbReference type="NCBI Taxonomy" id="326523"/>
    <lineage>
        <taxon>Bacteria</taxon>
        <taxon>Pseudomonadati</taxon>
        <taxon>Pseudomonadota</taxon>
        <taxon>Betaproteobacteria</taxon>
        <taxon>Neisseriales</taxon>
        <taxon>Neisseriaceae</taxon>
        <taxon>Neisseria</taxon>
    </lineage>
</organism>
<evidence type="ECO:0000313" key="2">
    <source>
        <dbReference type="EMBL" id="SUA44497.1"/>
    </source>
</evidence>
<feature type="signal peptide" evidence="1">
    <location>
        <begin position="1"/>
        <end position="25"/>
    </location>
</feature>
<dbReference type="AlphaFoldDB" id="A0A378WUR7"/>
<name>A0A378WUR7_9NEIS</name>
<reference evidence="2 3" key="1">
    <citation type="submission" date="2018-06" db="EMBL/GenBank/DDBJ databases">
        <authorList>
            <consortium name="Pathogen Informatics"/>
            <person name="Doyle S."/>
        </authorList>
    </citation>
    <scope>NUCLEOTIDE SEQUENCE [LARGE SCALE GENOMIC DNA]</scope>
    <source>
        <strain evidence="2 3">NCTC12229</strain>
    </source>
</reference>
<gene>
    <name evidence="2" type="ORF">NCTC12229_01994</name>
</gene>
<dbReference type="PANTHER" id="PTHR30024:SF46">
    <property type="entry name" value="ABC TRANSPORTER, SUBSTRATE-BINDING LIPOPROTEIN"/>
    <property type="match status" value="1"/>
</dbReference>
<dbReference type="Proteomes" id="UP000254055">
    <property type="component" value="Unassembled WGS sequence"/>
</dbReference>
<keyword evidence="1" id="KW-0732">Signal</keyword>
<dbReference type="PIRSF" id="PIRSF027386">
    <property type="entry name" value="UCP027386_ABC_sbc_TM0202"/>
    <property type="match status" value="1"/>
</dbReference>
<sequence length="327" mass="34978">MKRRTLLTAMGLGLAAAAVPSAWLAWNKSKETGGTVFYGPPVMPTLLLGAAAQQGRLKDRMPFAVKVWKDVDMLRAGLANRSMAVSIVPSYVAANLAARGQDVKLLNIMTFGLLHIIGTEPLPNLAALKSKKLVMPFKNDMPDLVLQLLCRKQGVALESFQTAYTATPPEALMMFMRGNADYALLPEPMVSMAMIRGAQMNKQVVRALDIQSVWTQATGMANGIPQAGLMADGAFYRQHAEEMGLLQQDLAQALTWTQANPEAAAALAGDYLDAPEKALLAALPHSRLAATPAQSVADDVMRFFAELHSLNPAIVGGKLPDASLLAG</sequence>